<feature type="compositionally biased region" description="Pro residues" evidence="3">
    <location>
        <begin position="880"/>
        <end position="890"/>
    </location>
</feature>
<dbReference type="Proteomes" id="UP000193922">
    <property type="component" value="Unassembled WGS sequence"/>
</dbReference>
<evidence type="ECO:0000256" key="1">
    <source>
        <dbReference type="ARBA" id="ARBA00006180"/>
    </source>
</evidence>
<evidence type="ECO:0000256" key="3">
    <source>
        <dbReference type="SAM" id="MobiDB-lite"/>
    </source>
</evidence>
<name>A0A1Y1WNB7_9FUNG</name>
<dbReference type="GO" id="GO:0019888">
    <property type="term" value="F:protein phosphatase regulator activity"/>
    <property type="evidence" value="ECO:0007669"/>
    <property type="project" value="TreeGrafter"/>
</dbReference>
<accession>A0A1Y1WNB7</accession>
<feature type="compositionally biased region" description="Basic and acidic residues" evidence="3">
    <location>
        <begin position="797"/>
        <end position="821"/>
    </location>
</feature>
<dbReference type="Pfam" id="PF04499">
    <property type="entry name" value="SAPS"/>
    <property type="match status" value="1"/>
</dbReference>
<feature type="compositionally biased region" description="Polar residues" evidence="3">
    <location>
        <begin position="1237"/>
        <end position="1252"/>
    </location>
</feature>
<dbReference type="AlphaFoldDB" id="A0A1Y1WNB7"/>
<keyword evidence="5" id="KW-1185">Reference proteome</keyword>
<dbReference type="RefSeq" id="XP_040748252.1">
    <property type="nucleotide sequence ID" value="XM_040890085.1"/>
</dbReference>
<feature type="compositionally biased region" description="Polar residues" evidence="3">
    <location>
        <begin position="665"/>
        <end position="677"/>
    </location>
</feature>
<feature type="region of interest" description="Disordered" evidence="3">
    <location>
        <begin position="302"/>
        <end position="329"/>
    </location>
</feature>
<feature type="compositionally biased region" description="Low complexity" evidence="3">
    <location>
        <begin position="1101"/>
        <end position="1112"/>
    </location>
</feature>
<sequence length="1265" mass="137688">MLWRFGLQHASNIDKLLEKEDLTLEEFLNDPDLLQEVREQNPKPQNMKQMVDYIASDGFFKFSKMASTSCESRWIAEFTPQDFIEEDEDDEDDGEGESEGEGEGNSDRSNVNTDKQGDAGSRSAPPIEDQTPRQYLLETLWAVMRLPTGELDALQATHFSRVLCGILQRKPYETLDFIRAQEGAVELFLQHIDVSAIVDLLLKVISLEELDEGPSIIAWLSQYRLIPMLVDRLAPDQDPETHSLAAQPTIGTNALIDELKSEATVTRLADYMLSRTGPHATSTLINCVYIFIELIRRNYSDTDSNELSPEDQGGYNSFGEYETGSYDQHGNPARALPTVDLSAMMKVLALRINDLVELLKTPRSSTEPVATTLGLREPLGFERLRICELFAELLHCSNMPRLNLPLGSHELLPEDGSFKDKPTATTAPNTTAAAAAAASVPTETEDDAYGTIPLEIGDPNDHDETNTPVGQLLKWNLIRYKVLPMCVDLFFRFPLNNFLHSVVYDMMHQVLNLPLNLECNVALVVVAFRDVRITSRIARACAENDEICQEPKGVRLGYMGHLTGIGEEVARLLELSGAALESLISPYINGDEWLDYVARTLQEVRERDQQPLGGERPGLDMLEADDSSQVFVSRMGLVDPSTGETYDPEEDEDDDDDDDSEDNARSFSGMGNDNDLASSSSRHPPSGSLLGPNEDDEIDYINTDTERYFAPCGPSVDDDDEQFIIKGVGGPGDDHSSDEEDRDSSDGEGIGPAGNIGRFHSYQNETSRSVVARDMRNDDDEVDGDDDDASEMGRMNDYLRNRAADLAESTRLHAAKRHEEQQQQAEDDGAFVPLRSENPPLVLAPCENEEPLGATNDKPALQHQLARLSLDSSPHHTPILPEPSTEPPLPSYLLSLKPLSNDGPRQAPAAAPVNVPPPIPPRPQLGHHHRINELSQFSDDDDDDDFGPVRRRTMSSSELEDVVSRDLHGWTPFAPVTEEEPVELSTSTPPLPIPERPTSSEKKQQPRSAPGSVGGVGRRQRSRSQSAGVGISRAMVIQAASQGQFPFLDASTCEFVGQLKGDVITLGGAAAGNRGARQRSHTASAQLLKTKAGLAVGSGGSLSASSSPISSSFNIPRPAPPSGLRSFPMESLSLGSGSTPAVTRSSRVNSGGIDILPDFPLIPVSPEIKRGSGIGGLYGFGGGSSGGHSRTMMAPADDDDESTNWADFSTFASHAAIPATSTDADDDDEFGDWHGAPTSQPSVSGTSAATKGSNRDTLHRSPSTK</sequence>
<feature type="compositionally biased region" description="Acidic residues" evidence="3">
    <location>
        <begin position="777"/>
        <end position="790"/>
    </location>
</feature>
<feature type="compositionally biased region" description="Acidic residues" evidence="3">
    <location>
        <begin position="646"/>
        <end position="661"/>
    </location>
</feature>
<feature type="compositionally biased region" description="Pro residues" evidence="3">
    <location>
        <begin position="914"/>
        <end position="923"/>
    </location>
</feature>
<keyword evidence="2" id="KW-0131">Cell cycle</keyword>
<dbReference type="STRING" id="61395.A0A1Y1WNB7"/>
<feature type="compositionally biased region" description="Acidic residues" evidence="3">
    <location>
        <begin position="83"/>
        <end position="104"/>
    </location>
</feature>
<feature type="region of interest" description="Disordered" evidence="3">
    <location>
        <begin position="1099"/>
        <end position="1145"/>
    </location>
</feature>
<evidence type="ECO:0000313" key="5">
    <source>
        <dbReference type="Proteomes" id="UP000193922"/>
    </source>
</evidence>
<gene>
    <name evidence="4" type="ORF">DL89DRAFT_290469</name>
</gene>
<dbReference type="GO" id="GO:0005634">
    <property type="term" value="C:nucleus"/>
    <property type="evidence" value="ECO:0007669"/>
    <property type="project" value="TreeGrafter"/>
</dbReference>
<feature type="region of interest" description="Disordered" evidence="3">
    <location>
        <begin position="1217"/>
        <end position="1265"/>
    </location>
</feature>
<dbReference type="OrthoDB" id="295029at2759"/>
<dbReference type="GO" id="GO:0019903">
    <property type="term" value="F:protein phosphatase binding"/>
    <property type="evidence" value="ECO:0007669"/>
    <property type="project" value="InterPro"/>
</dbReference>
<protein>
    <submittedName>
        <fullName evidence="4">SAPS-domain-containing protein</fullName>
    </submittedName>
</protein>
<dbReference type="InterPro" id="IPR007587">
    <property type="entry name" value="SAPS"/>
</dbReference>
<dbReference type="GO" id="GO:0005829">
    <property type="term" value="C:cytosol"/>
    <property type="evidence" value="ECO:0007669"/>
    <property type="project" value="TreeGrafter"/>
</dbReference>
<evidence type="ECO:0000313" key="4">
    <source>
        <dbReference type="EMBL" id="ORX75041.1"/>
    </source>
</evidence>
<feature type="region of interest" description="Disordered" evidence="3">
    <location>
        <begin position="636"/>
        <end position="1028"/>
    </location>
</feature>
<comment type="similarity">
    <text evidence="1">Belongs to the SAPS family.</text>
</comment>
<feature type="compositionally biased region" description="Low complexity" evidence="3">
    <location>
        <begin position="891"/>
        <end position="913"/>
    </location>
</feature>
<reference evidence="4 5" key="1">
    <citation type="submission" date="2016-07" db="EMBL/GenBank/DDBJ databases">
        <title>Pervasive Adenine N6-methylation of Active Genes in Fungi.</title>
        <authorList>
            <consortium name="DOE Joint Genome Institute"/>
            <person name="Mondo S.J."/>
            <person name="Dannebaum R.O."/>
            <person name="Kuo R.C."/>
            <person name="Labutti K."/>
            <person name="Haridas S."/>
            <person name="Kuo A."/>
            <person name="Salamov A."/>
            <person name="Ahrendt S.R."/>
            <person name="Lipzen A."/>
            <person name="Sullivan W."/>
            <person name="Andreopoulos W.B."/>
            <person name="Clum A."/>
            <person name="Lindquist E."/>
            <person name="Daum C."/>
            <person name="Ramamoorthy G.K."/>
            <person name="Gryganskyi A."/>
            <person name="Culley D."/>
            <person name="Magnuson J.K."/>
            <person name="James T.Y."/>
            <person name="O'Malley M.A."/>
            <person name="Stajich J.E."/>
            <person name="Spatafora J.W."/>
            <person name="Visel A."/>
            <person name="Grigoriev I.V."/>
        </authorList>
    </citation>
    <scope>NUCLEOTIDE SEQUENCE [LARGE SCALE GENOMIC DNA]</scope>
    <source>
        <strain evidence="4 5">ATCC 12442</strain>
    </source>
</reference>
<feature type="region of interest" description="Disordered" evidence="3">
    <location>
        <begin position="80"/>
        <end position="129"/>
    </location>
</feature>
<comment type="caution">
    <text evidence="4">The sequence shown here is derived from an EMBL/GenBank/DDBJ whole genome shotgun (WGS) entry which is preliminary data.</text>
</comment>
<evidence type="ECO:0000256" key="2">
    <source>
        <dbReference type="ARBA" id="ARBA00023306"/>
    </source>
</evidence>
<proteinExistence type="inferred from homology"/>
<dbReference type="EMBL" id="MCFD01000001">
    <property type="protein sequence ID" value="ORX75041.1"/>
    <property type="molecule type" value="Genomic_DNA"/>
</dbReference>
<dbReference type="PANTHER" id="PTHR12634">
    <property type="entry name" value="SIT4 YEAST -ASSOCIATING PROTEIN-RELATED"/>
    <property type="match status" value="1"/>
</dbReference>
<dbReference type="GeneID" id="63806733"/>
<dbReference type="PANTHER" id="PTHR12634:SF8">
    <property type="entry name" value="FIERY MOUNTAIN, ISOFORM D"/>
    <property type="match status" value="1"/>
</dbReference>
<feature type="compositionally biased region" description="Polar residues" evidence="3">
    <location>
        <begin position="1133"/>
        <end position="1145"/>
    </location>
</feature>
<organism evidence="4 5">
    <name type="scientific">Linderina pennispora</name>
    <dbReference type="NCBI Taxonomy" id="61395"/>
    <lineage>
        <taxon>Eukaryota</taxon>
        <taxon>Fungi</taxon>
        <taxon>Fungi incertae sedis</taxon>
        <taxon>Zoopagomycota</taxon>
        <taxon>Kickxellomycotina</taxon>
        <taxon>Kickxellomycetes</taxon>
        <taxon>Kickxellales</taxon>
        <taxon>Kickxellaceae</taxon>
        <taxon>Linderina</taxon>
    </lineage>
</organism>
<feature type="compositionally biased region" description="Low complexity" evidence="3">
    <location>
        <begin position="678"/>
        <end position="692"/>
    </location>
</feature>